<dbReference type="AlphaFoldDB" id="A0A6V7NS57"/>
<reference evidence="3" key="1">
    <citation type="submission" date="2020-07" db="EMBL/GenBank/DDBJ databases">
        <authorList>
            <person name="Lin J."/>
        </authorList>
    </citation>
    <scope>NUCLEOTIDE SEQUENCE</scope>
</reference>
<protein>
    <recommendedName>
        <fullName evidence="2">Oxidoreductase-like domain-containing protein</fullName>
    </recommendedName>
</protein>
<dbReference type="Pfam" id="PF09791">
    <property type="entry name" value="Oxidored-like"/>
    <property type="match status" value="1"/>
</dbReference>
<sequence length="145" mass="15696">MRAIAPRWCAAAAPIRREIVSGVVAVAGVRLPFVLPLRRRRRAFHPRLLSAAATASPIMGSLNRNEEVAGEEKEKGKAPASEESQSQSQSQSPQTQKQLQAPEKPLPGDCCGSGCVRCVWDVYYEELDAYQKSLSSSAASNAKDN</sequence>
<dbReference type="EMBL" id="LR862141">
    <property type="protein sequence ID" value="CAD1821431.1"/>
    <property type="molecule type" value="Genomic_DNA"/>
</dbReference>
<dbReference type="InterPro" id="IPR039251">
    <property type="entry name" value="OXLD1"/>
</dbReference>
<gene>
    <name evidence="3" type="ORF">CB5_LOCUS4642</name>
</gene>
<dbReference type="InterPro" id="IPR019180">
    <property type="entry name" value="Oxidoreductase-like_N"/>
</dbReference>
<organism evidence="3">
    <name type="scientific">Ananas comosus var. bracteatus</name>
    <name type="common">red pineapple</name>
    <dbReference type="NCBI Taxonomy" id="296719"/>
    <lineage>
        <taxon>Eukaryota</taxon>
        <taxon>Viridiplantae</taxon>
        <taxon>Streptophyta</taxon>
        <taxon>Embryophyta</taxon>
        <taxon>Tracheophyta</taxon>
        <taxon>Spermatophyta</taxon>
        <taxon>Magnoliopsida</taxon>
        <taxon>Liliopsida</taxon>
        <taxon>Poales</taxon>
        <taxon>Bromeliaceae</taxon>
        <taxon>Bromelioideae</taxon>
        <taxon>Ananas</taxon>
    </lineage>
</organism>
<feature type="compositionally biased region" description="Basic and acidic residues" evidence="1">
    <location>
        <begin position="64"/>
        <end position="77"/>
    </location>
</feature>
<evidence type="ECO:0000259" key="2">
    <source>
        <dbReference type="Pfam" id="PF09791"/>
    </source>
</evidence>
<evidence type="ECO:0000313" key="3">
    <source>
        <dbReference type="EMBL" id="CAD1821431.1"/>
    </source>
</evidence>
<feature type="domain" description="Oxidoreductase-like" evidence="2">
    <location>
        <begin position="102"/>
        <end position="136"/>
    </location>
</feature>
<proteinExistence type="predicted"/>
<dbReference type="PANTHER" id="PTHR21193:SF3">
    <property type="entry name" value="OXIDOREDUCTASE-LIKE DOMAIN-CONTAINING PROTEIN 1"/>
    <property type="match status" value="1"/>
</dbReference>
<accession>A0A6V7NS57</accession>
<feature type="region of interest" description="Disordered" evidence="1">
    <location>
        <begin position="60"/>
        <end position="109"/>
    </location>
</feature>
<evidence type="ECO:0000256" key="1">
    <source>
        <dbReference type="SAM" id="MobiDB-lite"/>
    </source>
</evidence>
<name>A0A6V7NS57_ANACO</name>
<feature type="compositionally biased region" description="Low complexity" evidence="1">
    <location>
        <begin position="78"/>
        <end position="100"/>
    </location>
</feature>
<dbReference type="PANTHER" id="PTHR21193">
    <property type="entry name" value="OXIDOREDUCTASE-LIKE DOMAIN-CONTAINING PROTEIN 1"/>
    <property type="match status" value="1"/>
</dbReference>